<dbReference type="SUPFAM" id="SSF56784">
    <property type="entry name" value="HAD-like"/>
    <property type="match status" value="1"/>
</dbReference>
<keyword evidence="6" id="KW-0460">Magnesium</keyword>
<dbReference type="GO" id="GO:0003723">
    <property type="term" value="F:RNA binding"/>
    <property type="evidence" value="ECO:0007669"/>
    <property type="project" value="InterPro"/>
</dbReference>
<comment type="subcellular location">
    <subcellularLocation>
        <location evidence="1">Cell membrane</location>
        <topology evidence="1">Multi-pass membrane protein</topology>
    </subcellularLocation>
</comment>
<dbReference type="GO" id="GO:0006412">
    <property type="term" value="P:translation"/>
    <property type="evidence" value="ECO:0007669"/>
    <property type="project" value="InterPro"/>
</dbReference>
<evidence type="ECO:0000256" key="7">
    <source>
        <dbReference type="ARBA" id="ARBA00022989"/>
    </source>
</evidence>
<evidence type="ECO:0000256" key="4">
    <source>
        <dbReference type="ARBA" id="ARBA00022692"/>
    </source>
</evidence>
<dbReference type="GO" id="GO:0016887">
    <property type="term" value="F:ATP hydrolysis activity"/>
    <property type="evidence" value="ECO:0007669"/>
    <property type="project" value="InterPro"/>
</dbReference>
<gene>
    <name evidence="11" type="primary">mgtA_14</name>
    <name evidence="11" type="ORF">SDC9_104436</name>
</gene>
<accession>A0A645B7D5</accession>
<dbReference type="InterPro" id="IPR006415">
    <property type="entry name" value="P-type_ATPase_IIIB"/>
</dbReference>
<dbReference type="AlphaFoldDB" id="A0A645B7D5"/>
<dbReference type="PANTHER" id="PTHR24093:SF128">
    <property type="entry name" value="MAGNESIUM-TRANSPORTING ATPASE, P-TYPE 1"/>
    <property type="match status" value="1"/>
</dbReference>
<evidence type="ECO:0000256" key="5">
    <source>
        <dbReference type="ARBA" id="ARBA00022723"/>
    </source>
</evidence>
<keyword evidence="4 9" id="KW-0812">Transmembrane</keyword>
<evidence type="ECO:0000256" key="3">
    <source>
        <dbReference type="ARBA" id="ARBA00022553"/>
    </source>
</evidence>
<name>A0A645B7D5_9ZZZZ</name>
<feature type="domain" description="S5 DRBM" evidence="10">
    <location>
        <begin position="67"/>
        <end position="135"/>
    </location>
</feature>
<dbReference type="Pfam" id="PF00689">
    <property type="entry name" value="Cation_ATPase_C"/>
    <property type="match status" value="1"/>
</dbReference>
<dbReference type="GO" id="GO:0003735">
    <property type="term" value="F:structural constituent of ribosome"/>
    <property type="evidence" value="ECO:0007669"/>
    <property type="project" value="InterPro"/>
</dbReference>
<feature type="transmembrane region" description="Helical" evidence="9">
    <location>
        <begin position="326"/>
        <end position="345"/>
    </location>
</feature>
<feature type="transmembrane region" description="Helical" evidence="9">
    <location>
        <begin position="231"/>
        <end position="252"/>
    </location>
</feature>
<sequence length="361" mass="38576">MGLLSFSDPVKPDAAQAIADFAAAGVTVRMITGDARPVAAHIAGELGLDPAAVLTGGELEALDDAGLARRVTEVRVFCETTPGHKERIIRALSTAGETVGYMGDGINDTLALHAADVGISVKGAADVAAESASIVMLENDLHSLLDGMRAGRRTFANTMKYIQMTTSANFGNMISMAIASLVLPFLPLLAPQILVINLLTDVPAMTIGTDLVDDRQLAHPQRWDMALIRNYMIVFGLVSSLFDIIIFMILRLGFRAAEAEFQSTWFLASILTEVFVLFSLRTRGPIWRSRPSRMLVLLSASVVAITFIIVGSPLGGLLSLAIPPVALMWLVLGITVAYVGLCEVVKVPFWRAVRRSAGGAS</sequence>
<evidence type="ECO:0000256" key="9">
    <source>
        <dbReference type="SAM" id="Phobius"/>
    </source>
</evidence>
<dbReference type="GO" id="GO:0005524">
    <property type="term" value="F:ATP binding"/>
    <property type="evidence" value="ECO:0007669"/>
    <property type="project" value="InterPro"/>
</dbReference>
<dbReference type="EMBL" id="VSSQ01016360">
    <property type="protein sequence ID" value="MPM57614.1"/>
    <property type="molecule type" value="Genomic_DNA"/>
</dbReference>
<keyword evidence="5" id="KW-0479">Metal-binding</keyword>
<dbReference type="InterPro" id="IPR001757">
    <property type="entry name" value="P_typ_ATPase"/>
</dbReference>
<keyword evidence="3" id="KW-0597">Phosphoprotein</keyword>
<dbReference type="PRINTS" id="PR01836">
    <property type="entry name" value="MGATPASE"/>
</dbReference>
<evidence type="ECO:0000259" key="10">
    <source>
        <dbReference type="PROSITE" id="PS50881"/>
    </source>
</evidence>
<evidence type="ECO:0000313" key="11">
    <source>
        <dbReference type="EMBL" id="MPM57614.1"/>
    </source>
</evidence>
<dbReference type="GO" id="GO:0046872">
    <property type="term" value="F:metal ion binding"/>
    <property type="evidence" value="ECO:0007669"/>
    <property type="project" value="UniProtKB-KW"/>
</dbReference>
<keyword evidence="2" id="KW-1003">Cell membrane</keyword>
<dbReference type="PROSITE" id="PS50881">
    <property type="entry name" value="S5_DSRBD"/>
    <property type="match status" value="1"/>
</dbReference>
<dbReference type="Gene3D" id="1.20.1110.10">
    <property type="entry name" value="Calcium-transporting ATPase, transmembrane domain"/>
    <property type="match status" value="1"/>
</dbReference>
<dbReference type="InterPro" id="IPR006068">
    <property type="entry name" value="ATPase_P-typ_cation-transptr_C"/>
</dbReference>
<keyword evidence="7 9" id="KW-1133">Transmembrane helix</keyword>
<dbReference type="PANTHER" id="PTHR24093">
    <property type="entry name" value="CATION TRANSPORTING ATPASE"/>
    <property type="match status" value="1"/>
</dbReference>
<feature type="transmembrane region" description="Helical" evidence="9">
    <location>
        <begin position="264"/>
        <end position="282"/>
    </location>
</feature>
<dbReference type="InterPro" id="IPR013810">
    <property type="entry name" value="Ribosomal_uS5_N"/>
</dbReference>
<comment type="caution">
    <text evidence="11">The sequence shown here is derived from an EMBL/GenBank/DDBJ whole genome shotgun (WGS) entry which is preliminary data.</text>
</comment>
<keyword evidence="8 9" id="KW-0472">Membrane</keyword>
<dbReference type="GO" id="GO:0005886">
    <property type="term" value="C:plasma membrane"/>
    <property type="evidence" value="ECO:0007669"/>
    <property type="project" value="UniProtKB-SubCell"/>
</dbReference>
<evidence type="ECO:0000256" key="8">
    <source>
        <dbReference type="ARBA" id="ARBA00023136"/>
    </source>
</evidence>
<dbReference type="SUPFAM" id="SSF81665">
    <property type="entry name" value="Calcium ATPase, transmembrane domain M"/>
    <property type="match status" value="1"/>
</dbReference>
<evidence type="ECO:0000256" key="6">
    <source>
        <dbReference type="ARBA" id="ARBA00022842"/>
    </source>
</evidence>
<dbReference type="Pfam" id="PF00702">
    <property type="entry name" value="Hydrolase"/>
    <property type="match status" value="1"/>
</dbReference>
<dbReference type="InterPro" id="IPR036412">
    <property type="entry name" value="HAD-like_sf"/>
</dbReference>
<dbReference type="Gene3D" id="3.40.50.1000">
    <property type="entry name" value="HAD superfamily/HAD-like"/>
    <property type="match status" value="1"/>
</dbReference>
<dbReference type="NCBIfam" id="TIGR01494">
    <property type="entry name" value="ATPase_P-type"/>
    <property type="match status" value="1"/>
</dbReference>
<proteinExistence type="predicted"/>
<dbReference type="GO" id="GO:0015444">
    <property type="term" value="F:P-type magnesium transporter activity"/>
    <property type="evidence" value="ECO:0007669"/>
    <property type="project" value="InterPro"/>
</dbReference>
<dbReference type="GO" id="GO:0005840">
    <property type="term" value="C:ribosome"/>
    <property type="evidence" value="ECO:0007669"/>
    <property type="project" value="InterPro"/>
</dbReference>
<dbReference type="InterPro" id="IPR023298">
    <property type="entry name" value="ATPase_P-typ_TM_dom_sf"/>
</dbReference>
<evidence type="ECO:0000256" key="1">
    <source>
        <dbReference type="ARBA" id="ARBA00004651"/>
    </source>
</evidence>
<evidence type="ECO:0000256" key="2">
    <source>
        <dbReference type="ARBA" id="ARBA00022475"/>
    </source>
</evidence>
<dbReference type="InterPro" id="IPR023214">
    <property type="entry name" value="HAD_sf"/>
</dbReference>
<feature type="transmembrane region" description="Helical" evidence="9">
    <location>
        <begin position="294"/>
        <end position="314"/>
    </location>
</feature>
<organism evidence="11">
    <name type="scientific">bioreactor metagenome</name>
    <dbReference type="NCBI Taxonomy" id="1076179"/>
    <lineage>
        <taxon>unclassified sequences</taxon>
        <taxon>metagenomes</taxon>
        <taxon>ecological metagenomes</taxon>
    </lineage>
</organism>
<protein>
    <submittedName>
        <fullName evidence="11">Magnesium-transporting ATPase, P-type 1</fullName>
    </submittedName>
</protein>
<feature type="transmembrane region" description="Helical" evidence="9">
    <location>
        <begin position="170"/>
        <end position="190"/>
    </location>
</feature>
<reference evidence="11" key="1">
    <citation type="submission" date="2019-08" db="EMBL/GenBank/DDBJ databases">
        <authorList>
            <person name="Kucharzyk K."/>
            <person name="Murdoch R.W."/>
            <person name="Higgins S."/>
            <person name="Loffler F."/>
        </authorList>
    </citation>
    <scope>NUCLEOTIDE SEQUENCE</scope>
</reference>